<gene>
    <name evidence="6" type="ORF">WJX75_009891</name>
</gene>
<dbReference type="PANTHER" id="PTHR11361">
    <property type="entry name" value="DNA MISMATCH REPAIR PROTEIN MUTS FAMILY MEMBER"/>
    <property type="match status" value="1"/>
</dbReference>
<evidence type="ECO:0000256" key="3">
    <source>
        <dbReference type="ARBA" id="ARBA00022840"/>
    </source>
</evidence>
<dbReference type="InterPro" id="IPR045076">
    <property type="entry name" value="MutS"/>
</dbReference>
<sequence>MGARCRDADSARTLLLTGPNMGGKSTILRAASCAVILAQMGCPVPAASATLTLADRIFTRLGAQDRIVAGQSTFLVECTEAAAILQHATKDALVIVDELGRGTSTFDGYAIAHAVLEHLSSSIDCRLLFATHYHPLTMEFLGSPRVKLGHMEALVADGDSESEGHITFLYKLLTGACPKSYGLQVARLAGIPNNVITVAQQAGTQLEEKLQGAFAKNLKEPLMQQALVQIQRIAKASSDTTYEQLLEAWTASHDNMPRH</sequence>
<dbReference type="PANTHER" id="PTHR11361:SF148">
    <property type="entry name" value="DNA MISMATCH REPAIR PROTEIN MSH6"/>
    <property type="match status" value="1"/>
</dbReference>
<dbReference type="Gene3D" id="3.40.50.300">
    <property type="entry name" value="P-loop containing nucleotide triphosphate hydrolases"/>
    <property type="match status" value="1"/>
</dbReference>
<evidence type="ECO:0000259" key="5">
    <source>
        <dbReference type="PROSITE" id="PS00486"/>
    </source>
</evidence>
<feature type="domain" description="DNA mismatch repair proteins mutS family" evidence="5">
    <location>
        <begin position="92"/>
        <end position="108"/>
    </location>
</feature>
<comment type="similarity">
    <text evidence="1">Belongs to the DNA mismatch repair MutS family.</text>
</comment>
<keyword evidence="4" id="KW-0238">DNA-binding</keyword>
<comment type="caution">
    <text evidence="6">The sequence shown here is derived from an EMBL/GenBank/DDBJ whole genome shotgun (WGS) entry which is preliminary data.</text>
</comment>
<evidence type="ECO:0000256" key="4">
    <source>
        <dbReference type="ARBA" id="ARBA00023125"/>
    </source>
</evidence>
<evidence type="ECO:0000256" key="1">
    <source>
        <dbReference type="ARBA" id="ARBA00006271"/>
    </source>
</evidence>
<keyword evidence="3" id="KW-0067">ATP-binding</keyword>
<name>A0ABR2YQV6_9CHLO</name>
<evidence type="ECO:0000313" key="7">
    <source>
        <dbReference type="Proteomes" id="UP001491310"/>
    </source>
</evidence>
<evidence type="ECO:0000256" key="2">
    <source>
        <dbReference type="ARBA" id="ARBA00022741"/>
    </source>
</evidence>
<proteinExistence type="inferred from homology"/>
<dbReference type="PROSITE" id="PS00486">
    <property type="entry name" value="DNA_MISMATCH_REPAIR_2"/>
    <property type="match status" value="1"/>
</dbReference>
<organism evidence="6 7">
    <name type="scientific">Coccomyxa subellipsoidea</name>
    <dbReference type="NCBI Taxonomy" id="248742"/>
    <lineage>
        <taxon>Eukaryota</taxon>
        <taxon>Viridiplantae</taxon>
        <taxon>Chlorophyta</taxon>
        <taxon>core chlorophytes</taxon>
        <taxon>Trebouxiophyceae</taxon>
        <taxon>Trebouxiophyceae incertae sedis</taxon>
        <taxon>Coccomyxaceae</taxon>
        <taxon>Coccomyxa</taxon>
    </lineage>
</organism>
<dbReference type="SUPFAM" id="SSF52540">
    <property type="entry name" value="P-loop containing nucleoside triphosphate hydrolases"/>
    <property type="match status" value="1"/>
</dbReference>
<keyword evidence="2" id="KW-0547">Nucleotide-binding</keyword>
<dbReference type="InterPro" id="IPR027417">
    <property type="entry name" value="P-loop_NTPase"/>
</dbReference>
<dbReference type="SMART" id="SM00534">
    <property type="entry name" value="MUTSac"/>
    <property type="match status" value="1"/>
</dbReference>
<reference evidence="6 7" key="1">
    <citation type="journal article" date="2024" name="Nat. Commun.">
        <title>Phylogenomics reveals the evolutionary origins of lichenization in chlorophyte algae.</title>
        <authorList>
            <person name="Puginier C."/>
            <person name="Libourel C."/>
            <person name="Otte J."/>
            <person name="Skaloud P."/>
            <person name="Haon M."/>
            <person name="Grisel S."/>
            <person name="Petersen M."/>
            <person name="Berrin J.G."/>
            <person name="Delaux P.M."/>
            <person name="Dal Grande F."/>
            <person name="Keller J."/>
        </authorList>
    </citation>
    <scope>NUCLEOTIDE SEQUENCE [LARGE SCALE GENOMIC DNA]</scope>
    <source>
        <strain evidence="6 7">SAG 216-7</strain>
    </source>
</reference>
<accession>A0ABR2YQV6</accession>
<protein>
    <recommendedName>
        <fullName evidence="5">DNA mismatch repair proteins mutS family domain-containing protein</fullName>
    </recommendedName>
</protein>
<dbReference type="EMBL" id="JALJOT010000007">
    <property type="protein sequence ID" value="KAK9909272.1"/>
    <property type="molecule type" value="Genomic_DNA"/>
</dbReference>
<evidence type="ECO:0000313" key="6">
    <source>
        <dbReference type="EMBL" id="KAK9909272.1"/>
    </source>
</evidence>
<dbReference type="Proteomes" id="UP001491310">
    <property type="component" value="Unassembled WGS sequence"/>
</dbReference>
<keyword evidence="7" id="KW-1185">Reference proteome</keyword>
<dbReference type="InterPro" id="IPR000432">
    <property type="entry name" value="DNA_mismatch_repair_MutS_C"/>
</dbReference>
<dbReference type="Pfam" id="PF00488">
    <property type="entry name" value="MutS_V"/>
    <property type="match status" value="1"/>
</dbReference>